<dbReference type="InterPro" id="IPR036514">
    <property type="entry name" value="SGNH_hydro_sf"/>
</dbReference>
<evidence type="ECO:0000313" key="3">
    <source>
        <dbReference type="Proteomes" id="UP000821853"/>
    </source>
</evidence>
<keyword evidence="3" id="KW-1185">Reference proteome</keyword>
<dbReference type="Gene3D" id="3.40.50.1110">
    <property type="entry name" value="SGNH hydrolase"/>
    <property type="match status" value="1"/>
</dbReference>
<feature type="compositionally biased region" description="Basic and acidic residues" evidence="1">
    <location>
        <begin position="269"/>
        <end position="278"/>
    </location>
</feature>
<feature type="region of interest" description="Disordered" evidence="1">
    <location>
        <begin position="534"/>
        <end position="555"/>
    </location>
</feature>
<evidence type="ECO:0000256" key="1">
    <source>
        <dbReference type="SAM" id="MobiDB-lite"/>
    </source>
</evidence>
<evidence type="ECO:0000313" key="2">
    <source>
        <dbReference type="EMBL" id="KAH9384801.1"/>
    </source>
</evidence>
<dbReference type="Proteomes" id="UP000821853">
    <property type="component" value="Unassembled WGS sequence"/>
</dbReference>
<organism evidence="2 3">
    <name type="scientific">Haemaphysalis longicornis</name>
    <name type="common">Bush tick</name>
    <dbReference type="NCBI Taxonomy" id="44386"/>
    <lineage>
        <taxon>Eukaryota</taxon>
        <taxon>Metazoa</taxon>
        <taxon>Ecdysozoa</taxon>
        <taxon>Arthropoda</taxon>
        <taxon>Chelicerata</taxon>
        <taxon>Arachnida</taxon>
        <taxon>Acari</taxon>
        <taxon>Parasitiformes</taxon>
        <taxon>Ixodida</taxon>
        <taxon>Ixodoidea</taxon>
        <taxon>Ixodidae</taxon>
        <taxon>Haemaphysalinae</taxon>
        <taxon>Haemaphysalis</taxon>
    </lineage>
</organism>
<dbReference type="SUPFAM" id="SSF52266">
    <property type="entry name" value="SGNH hydrolase"/>
    <property type="match status" value="1"/>
</dbReference>
<protein>
    <submittedName>
        <fullName evidence="2">Uncharacterized protein</fullName>
    </submittedName>
</protein>
<reference evidence="2 3" key="1">
    <citation type="journal article" date="2020" name="Cell">
        <title>Large-Scale Comparative Analyses of Tick Genomes Elucidate Their Genetic Diversity and Vector Capacities.</title>
        <authorList>
            <consortium name="Tick Genome and Microbiome Consortium (TIGMIC)"/>
            <person name="Jia N."/>
            <person name="Wang J."/>
            <person name="Shi W."/>
            <person name="Du L."/>
            <person name="Sun Y."/>
            <person name="Zhan W."/>
            <person name="Jiang J.F."/>
            <person name="Wang Q."/>
            <person name="Zhang B."/>
            <person name="Ji P."/>
            <person name="Bell-Sakyi L."/>
            <person name="Cui X.M."/>
            <person name="Yuan T.T."/>
            <person name="Jiang B.G."/>
            <person name="Yang W.F."/>
            <person name="Lam T.T."/>
            <person name="Chang Q.C."/>
            <person name="Ding S.J."/>
            <person name="Wang X.J."/>
            <person name="Zhu J.G."/>
            <person name="Ruan X.D."/>
            <person name="Zhao L."/>
            <person name="Wei J.T."/>
            <person name="Ye R.Z."/>
            <person name="Que T.C."/>
            <person name="Du C.H."/>
            <person name="Zhou Y.H."/>
            <person name="Cheng J.X."/>
            <person name="Dai P.F."/>
            <person name="Guo W.B."/>
            <person name="Han X.H."/>
            <person name="Huang E.J."/>
            <person name="Li L.F."/>
            <person name="Wei W."/>
            <person name="Gao Y.C."/>
            <person name="Liu J.Z."/>
            <person name="Shao H.Z."/>
            <person name="Wang X."/>
            <person name="Wang C.C."/>
            <person name="Yang T.C."/>
            <person name="Huo Q.B."/>
            <person name="Li W."/>
            <person name="Chen H.Y."/>
            <person name="Chen S.E."/>
            <person name="Zhou L.G."/>
            <person name="Ni X.B."/>
            <person name="Tian J.H."/>
            <person name="Sheng Y."/>
            <person name="Liu T."/>
            <person name="Pan Y.S."/>
            <person name="Xia L.Y."/>
            <person name="Li J."/>
            <person name="Zhao F."/>
            <person name="Cao W.C."/>
        </authorList>
    </citation>
    <scope>NUCLEOTIDE SEQUENCE [LARGE SCALE GENOMIC DNA]</scope>
    <source>
        <strain evidence="2">HaeL-2018</strain>
    </source>
</reference>
<feature type="region of interest" description="Disordered" evidence="1">
    <location>
        <begin position="252"/>
        <end position="280"/>
    </location>
</feature>
<dbReference type="EMBL" id="JABSTR010003163">
    <property type="protein sequence ID" value="KAH9384801.1"/>
    <property type="molecule type" value="Genomic_DNA"/>
</dbReference>
<accession>A0A9J6HCT4</accession>
<dbReference type="AlphaFoldDB" id="A0A9J6HCT4"/>
<comment type="caution">
    <text evidence="2">The sequence shown here is derived from an EMBL/GenBank/DDBJ whole genome shotgun (WGS) entry which is preliminary data.</text>
</comment>
<proteinExistence type="predicted"/>
<feature type="compositionally biased region" description="Basic residues" evidence="1">
    <location>
        <begin position="257"/>
        <end position="268"/>
    </location>
</feature>
<dbReference type="OrthoDB" id="10548039at2759"/>
<sequence length="587" mass="64840">MRAHYADFLKHAETMKHRQMVTPHDQQRLQDAIAPALTADEDEKRDSKRYQMACFLAQSAALRNKSSATSRNLRQVESVNADMPAIEFWTTVHKYKDPLGQGLNDVGLNDVLRGEAEQLTPRLEEMWKGKEASLVVCSIPEVTTKGREVQAKTVLVNEELQAWCRRSGARFLDLAKVLSPNGFTRDGVRYSHEGGQRVARAMAEAVAPFLEKQRPPVTPATNDRKGGRYPSTQALWRAVETLVEGLRQNYAPTANRKTGHGGGKHGGRMPKDPKEVQEGKTNGSEKIAFLNMNGGRTERKWEEIYRTMEGEKLSVYAVVETHFREAEGPGTQAVGAKNGHRLSDSEVERMAERLEASPVDECTYAPRRNGSEAVAKLGFEIRSWALGGDRWYTGCKMCMLGTGERGALATKYKCRCQTLNDLNGTSSDRRRCVSGFARLRLACGSRELGASRHYGRTVYTRQRSAGRVSMTTVVGVPLLFEARSGTLRTAVVGEVWQGGGKEEESLEHVVLECKAIQPHQPSGTTLERALGFGFSKPPGGGPQASEANGGGDDAAVDIDSQAETTERTKRRLENWFAVWKKRCGVVG</sequence>
<name>A0A9J6HCT4_HAELO</name>
<dbReference type="VEuPathDB" id="VectorBase:HLOH_045315"/>
<gene>
    <name evidence="2" type="ORF">HPB48_026815</name>
</gene>